<evidence type="ECO:0000313" key="8">
    <source>
        <dbReference type="Proteomes" id="UP000235598"/>
    </source>
</evidence>
<dbReference type="GO" id="GO:0003677">
    <property type="term" value="F:DNA binding"/>
    <property type="evidence" value="ECO:0007669"/>
    <property type="project" value="UniProtKB-KW"/>
</dbReference>
<keyword evidence="1 3" id="KW-0597">Phosphoprotein</keyword>
<feature type="compositionally biased region" description="Polar residues" evidence="4">
    <location>
        <begin position="151"/>
        <end position="172"/>
    </location>
</feature>
<dbReference type="SUPFAM" id="SSF46894">
    <property type="entry name" value="C-terminal effector domain of the bipartite response regulators"/>
    <property type="match status" value="1"/>
</dbReference>
<dbReference type="GO" id="GO:0006355">
    <property type="term" value="P:regulation of DNA-templated transcription"/>
    <property type="evidence" value="ECO:0007669"/>
    <property type="project" value="InterPro"/>
</dbReference>
<evidence type="ECO:0000259" key="5">
    <source>
        <dbReference type="PROSITE" id="PS50043"/>
    </source>
</evidence>
<accession>A0A2N6VLN4</accession>
<gene>
    <name evidence="7" type="ORF">CJ199_07975</name>
</gene>
<feature type="domain" description="HTH luxR-type" evidence="5">
    <location>
        <begin position="167"/>
        <end position="232"/>
    </location>
</feature>
<name>A0A2N6VLN4_9MICO</name>
<dbReference type="PROSITE" id="PS50110">
    <property type="entry name" value="RESPONSE_REGULATORY"/>
    <property type="match status" value="1"/>
</dbReference>
<dbReference type="CDD" id="cd06170">
    <property type="entry name" value="LuxR_C_like"/>
    <property type="match status" value="1"/>
</dbReference>
<dbReference type="PRINTS" id="PR00038">
    <property type="entry name" value="HTHLUXR"/>
</dbReference>
<dbReference type="Pfam" id="PF00072">
    <property type="entry name" value="Response_reg"/>
    <property type="match status" value="1"/>
</dbReference>
<dbReference type="PROSITE" id="PS50043">
    <property type="entry name" value="HTH_LUXR_2"/>
    <property type="match status" value="1"/>
</dbReference>
<dbReference type="InterPro" id="IPR058245">
    <property type="entry name" value="NreC/VraR/RcsB-like_REC"/>
</dbReference>
<evidence type="ECO:0000259" key="6">
    <source>
        <dbReference type="PROSITE" id="PS50110"/>
    </source>
</evidence>
<evidence type="ECO:0000256" key="2">
    <source>
        <dbReference type="ARBA" id="ARBA00023125"/>
    </source>
</evidence>
<dbReference type="InterPro" id="IPR039420">
    <property type="entry name" value="WalR-like"/>
</dbReference>
<dbReference type="OrthoDB" id="9808843at2"/>
<feature type="modified residue" description="4-aspartylphosphate" evidence="3">
    <location>
        <position position="66"/>
    </location>
</feature>
<dbReference type="SMART" id="SM00448">
    <property type="entry name" value="REC"/>
    <property type="match status" value="1"/>
</dbReference>
<dbReference type="PANTHER" id="PTHR43214">
    <property type="entry name" value="TWO-COMPONENT RESPONSE REGULATOR"/>
    <property type="match status" value="1"/>
</dbReference>
<dbReference type="InterPro" id="IPR000792">
    <property type="entry name" value="Tscrpt_reg_LuxR_C"/>
</dbReference>
<feature type="domain" description="Response regulatory" evidence="6">
    <location>
        <begin position="15"/>
        <end position="128"/>
    </location>
</feature>
<comment type="caution">
    <text evidence="7">The sequence shown here is derived from an EMBL/GenBank/DDBJ whole genome shotgun (WGS) entry which is preliminary data.</text>
</comment>
<evidence type="ECO:0000256" key="4">
    <source>
        <dbReference type="SAM" id="MobiDB-lite"/>
    </source>
</evidence>
<dbReference type="Pfam" id="PF00196">
    <property type="entry name" value="GerE"/>
    <property type="match status" value="1"/>
</dbReference>
<feature type="region of interest" description="Disordered" evidence="4">
    <location>
        <begin position="143"/>
        <end position="172"/>
    </location>
</feature>
<dbReference type="EMBL" id="PNHK01000003">
    <property type="protein sequence ID" value="PMD05026.1"/>
    <property type="molecule type" value="Genomic_DNA"/>
</dbReference>
<reference evidence="7 8" key="1">
    <citation type="submission" date="2017-09" db="EMBL/GenBank/DDBJ databases">
        <title>Bacterial strain isolated from the female urinary microbiota.</title>
        <authorList>
            <person name="Thomas-White K."/>
            <person name="Kumar N."/>
            <person name="Forster S."/>
            <person name="Putonti C."/>
            <person name="Lawley T."/>
            <person name="Wolfe A.J."/>
        </authorList>
    </citation>
    <scope>NUCLEOTIDE SEQUENCE [LARGE SCALE GENOMIC DNA]</scope>
    <source>
        <strain evidence="7 8">UMB1301</strain>
    </source>
</reference>
<dbReference type="AlphaFoldDB" id="A0A2N6VLN4"/>
<dbReference type="PANTHER" id="PTHR43214:SF37">
    <property type="entry name" value="TRANSCRIPTIONAL REGULATORY PROTEIN YDFI"/>
    <property type="match status" value="1"/>
</dbReference>
<dbReference type="SMART" id="SM00421">
    <property type="entry name" value="HTH_LUXR"/>
    <property type="match status" value="1"/>
</dbReference>
<evidence type="ECO:0000256" key="3">
    <source>
        <dbReference type="PROSITE-ProRule" id="PRU00169"/>
    </source>
</evidence>
<keyword evidence="2 7" id="KW-0238">DNA-binding</keyword>
<dbReference type="SUPFAM" id="SSF52172">
    <property type="entry name" value="CheY-like"/>
    <property type="match status" value="1"/>
</dbReference>
<protein>
    <submittedName>
        <fullName evidence="7">DNA-binding response regulator</fullName>
    </submittedName>
</protein>
<dbReference type="InterPro" id="IPR011006">
    <property type="entry name" value="CheY-like_superfamily"/>
</dbReference>
<dbReference type="CDD" id="cd17535">
    <property type="entry name" value="REC_NarL-like"/>
    <property type="match status" value="1"/>
</dbReference>
<dbReference type="Proteomes" id="UP000235598">
    <property type="component" value="Unassembled WGS sequence"/>
</dbReference>
<evidence type="ECO:0000256" key="1">
    <source>
        <dbReference type="ARBA" id="ARBA00022553"/>
    </source>
</evidence>
<dbReference type="InterPro" id="IPR001789">
    <property type="entry name" value="Sig_transdc_resp-reg_receiver"/>
</dbReference>
<dbReference type="PROSITE" id="PS00622">
    <property type="entry name" value="HTH_LUXR_1"/>
    <property type="match status" value="1"/>
</dbReference>
<dbReference type="GO" id="GO:0000160">
    <property type="term" value="P:phosphorelay signal transduction system"/>
    <property type="evidence" value="ECO:0007669"/>
    <property type="project" value="InterPro"/>
</dbReference>
<proteinExistence type="predicted"/>
<dbReference type="Gene3D" id="3.40.50.2300">
    <property type="match status" value="1"/>
</dbReference>
<sequence length="232" mass="25232">MFPGREGAHMNDQIRLLIADDNSIVRMGLEHLLSTVDFVEIIASVENGALAVEVANAQKPDLCLLDVRMPVMNGIEAAREISQVCKVLMLTHSEDAENVTAAMAGGASGYVIYDELETEHLQHTLRSVMAGAMIVSPSASSALLPQHGEHNSSQSAPSHSETSVTPQANDNFGLSKREVEVMSLVADGMNNRQIADAFFLSEKTVKNHINRIFSKMNVSSRAEAVSMWLKRT</sequence>
<organism evidence="7 8">
    <name type="scientific">Brevibacterium paucivorans</name>
    <dbReference type="NCBI Taxonomy" id="170994"/>
    <lineage>
        <taxon>Bacteria</taxon>
        <taxon>Bacillati</taxon>
        <taxon>Actinomycetota</taxon>
        <taxon>Actinomycetes</taxon>
        <taxon>Micrococcales</taxon>
        <taxon>Brevibacteriaceae</taxon>
        <taxon>Brevibacterium</taxon>
    </lineage>
</organism>
<dbReference type="InterPro" id="IPR016032">
    <property type="entry name" value="Sig_transdc_resp-reg_C-effctor"/>
</dbReference>
<evidence type="ECO:0000313" key="7">
    <source>
        <dbReference type="EMBL" id="PMD05026.1"/>
    </source>
</evidence>